<sequence>MTQMDALGWNSTGGDRELERAQPGPAVQWRRRGPALELNFGKPIGDKMWRRNTFSPGAIPWLWGIGWGILGVAGYATLAVIGGVISLFAGFAIVPPLLTIVGGVVVGPVAAIGGFLAGRKKQQSVQERLATEYQYSEAITDAVGNDYRGAGAKTFLNKIAEVMRTGRPQRAKVLSVNGYAEFKIEPIGHSSLRIQPVEVPKEGQLYNKLAQSFTTKSVDKTLVTAPADEKMAVLEERLETIRKVGHIDTRHPNYAQFAVLQVDRITEYRRLASRANAVASMQSLEAQGTAMELVAELDDMVGLMKVGVDDLEEKILRDSEINSDAHLLFLRDKYDRLSGGAGEQAGAGEPQ</sequence>
<comment type="caution">
    <text evidence="2">The sequence shown here is derived from an EMBL/GenBank/DDBJ whole genome shotgun (WGS) entry which is preliminary data.</text>
</comment>
<feature type="transmembrane region" description="Helical" evidence="1">
    <location>
        <begin position="58"/>
        <end position="91"/>
    </location>
</feature>
<evidence type="ECO:0000313" key="3">
    <source>
        <dbReference type="Proteomes" id="UP000433493"/>
    </source>
</evidence>
<dbReference type="RefSeq" id="WP_158053435.1">
    <property type="nucleotide sequence ID" value="NZ_WBKB01000013.1"/>
</dbReference>
<name>A0A7J5B8V1_9MICO</name>
<evidence type="ECO:0000256" key="1">
    <source>
        <dbReference type="SAM" id="Phobius"/>
    </source>
</evidence>
<dbReference type="AlphaFoldDB" id="A0A7J5B8V1"/>
<accession>A0A7J5B8V1</accession>
<proteinExistence type="predicted"/>
<feature type="transmembrane region" description="Helical" evidence="1">
    <location>
        <begin position="97"/>
        <end position="118"/>
    </location>
</feature>
<dbReference type="OrthoDB" id="5113319at2"/>
<keyword evidence="1" id="KW-1133">Transmembrane helix</keyword>
<organism evidence="2 3">
    <name type="scientific">Gulosibacter chungangensis</name>
    <dbReference type="NCBI Taxonomy" id="979746"/>
    <lineage>
        <taxon>Bacteria</taxon>
        <taxon>Bacillati</taxon>
        <taxon>Actinomycetota</taxon>
        <taxon>Actinomycetes</taxon>
        <taxon>Micrococcales</taxon>
        <taxon>Microbacteriaceae</taxon>
        <taxon>Gulosibacter</taxon>
    </lineage>
</organism>
<reference evidence="2 3" key="1">
    <citation type="submission" date="2019-09" db="EMBL/GenBank/DDBJ databases">
        <title>Phylogeny of genus Pseudoclavibacter and closely related genus.</title>
        <authorList>
            <person name="Li Y."/>
        </authorList>
    </citation>
    <scope>NUCLEOTIDE SEQUENCE [LARGE SCALE GENOMIC DNA]</scope>
    <source>
        <strain evidence="2 3">KCTC 13959</strain>
    </source>
</reference>
<keyword evidence="1" id="KW-0812">Transmembrane</keyword>
<dbReference type="EMBL" id="WBKB01000013">
    <property type="protein sequence ID" value="KAB1640693.1"/>
    <property type="molecule type" value="Genomic_DNA"/>
</dbReference>
<evidence type="ECO:0000313" key="2">
    <source>
        <dbReference type="EMBL" id="KAB1640693.1"/>
    </source>
</evidence>
<protein>
    <submittedName>
        <fullName evidence="2">Uncharacterized protein</fullName>
    </submittedName>
</protein>
<keyword evidence="3" id="KW-1185">Reference proteome</keyword>
<keyword evidence="1" id="KW-0472">Membrane</keyword>
<gene>
    <name evidence="2" type="ORF">F8O05_14340</name>
</gene>
<dbReference type="Proteomes" id="UP000433493">
    <property type="component" value="Unassembled WGS sequence"/>
</dbReference>